<protein>
    <submittedName>
        <fullName evidence="1">Uncharacterized protein</fullName>
    </submittedName>
</protein>
<proteinExistence type="predicted"/>
<dbReference type="AlphaFoldDB" id="A0A2Z7CL02"/>
<gene>
    <name evidence="1" type="ORF">F511_40896</name>
</gene>
<keyword evidence="2" id="KW-1185">Reference proteome</keyword>
<name>A0A2Z7CL02_9LAMI</name>
<dbReference type="EMBL" id="KQ995510">
    <property type="protein sequence ID" value="KZV46577.1"/>
    <property type="molecule type" value="Genomic_DNA"/>
</dbReference>
<sequence>MKSKVLTRGLKTQGHKYFLWNLRPSWPPTNNKKENLHKICFPHAALKATKVNLSHKCR</sequence>
<evidence type="ECO:0000313" key="1">
    <source>
        <dbReference type="EMBL" id="KZV46577.1"/>
    </source>
</evidence>
<evidence type="ECO:0000313" key="2">
    <source>
        <dbReference type="Proteomes" id="UP000250235"/>
    </source>
</evidence>
<organism evidence="1 2">
    <name type="scientific">Dorcoceras hygrometricum</name>
    <dbReference type="NCBI Taxonomy" id="472368"/>
    <lineage>
        <taxon>Eukaryota</taxon>
        <taxon>Viridiplantae</taxon>
        <taxon>Streptophyta</taxon>
        <taxon>Embryophyta</taxon>
        <taxon>Tracheophyta</taxon>
        <taxon>Spermatophyta</taxon>
        <taxon>Magnoliopsida</taxon>
        <taxon>eudicotyledons</taxon>
        <taxon>Gunneridae</taxon>
        <taxon>Pentapetalae</taxon>
        <taxon>asterids</taxon>
        <taxon>lamiids</taxon>
        <taxon>Lamiales</taxon>
        <taxon>Gesneriaceae</taxon>
        <taxon>Didymocarpoideae</taxon>
        <taxon>Trichosporeae</taxon>
        <taxon>Loxocarpinae</taxon>
        <taxon>Dorcoceras</taxon>
    </lineage>
</organism>
<reference evidence="1 2" key="1">
    <citation type="journal article" date="2015" name="Proc. Natl. Acad. Sci. U.S.A.">
        <title>The resurrection genome of Boea hygrometrica: A blueprint for survival of dehydration.</title>
        <authorList>
            <person name="Xiao L."/>
            <person name="Yang G."/>
            <person name="Zhang L."/>
            <person name="Yang X."/>
            <person name="Zhao S."/>
            <person name="Ji Z."/>
            <person name="Zhou Q."/>
            <person name="Hu M."/>
            <person name="Wang Y."/>
            <person name="Chen M."/>
            <person name="Xu Y."/>
            <person name="Jin H."/>
            <person name="Xiao X."/>
            <person name="Hu G."/>
            <person name="Bao F."/>
            <person name="Hu Y."/>
            <person name="Wan P."/>
            <person name="Li L."/>
            <person name="Deng X."/>
            <person name="Kuang T."/>
            <person name="Xiang C."/>
            <person name="Zhu J.K."/>
            <person name="Oliver M.J."/>
            <person name="He Y."/>
        </authorList>
    </citation>
    <scope>NUCLEOTIDE SEQUENCE [LARGE SCALE GENOMIC DNA]</scope>
    <source>
        <strain evidence="2">cv. XS01</strain>
    </source>
</reference>
<dbReference type="Proteomes" id="UP000250235">
    <property type="component" value="Unassembled WGS sequence"/>
</dbReference>
<accession>A0A2Z7CL02</accession>